<dbReference type="PANTHER" id="PTHR44394">
    <property type="entry name" value="BETA-ALANINE-ACTIVATING ENZYME"/>
    <property type="match status" value="1"/>
</dbReference>
<feature type="domain" description="Pyrrolo-quinoline quinone repeat" evidence="1">
    <location>
        <begin position="1"/>
        <end position="278"/>
    </location>
</feature>
<dbReference type="GO" id="GO:0043041">
    <property type="term" value="P:amino acid activation for nonribosomal peptide biosynthetic process"/>
    <property type="evidence" value="ECO:0007669"/>
    <property type="project" value="TreeGrafter"/>
</dbReference>
<dbReference type="EMBL" id="JAHQIW010006713">
    <property type="protein sequence ID" value="KAJ1370000.1"/>
    <property type="molecule type" value="Genomic_DNA"/>
</dbReference>
<protein>
    <recommendedName>
        <fullName evidence="1">Pyrrolo-quinoline quinone repeat domain-containing protein</fullName>
    </recommendedName>
</protein>
<dbReference type="InterPro" id="IPR002372">
    <property type="entry name" value="PQQ_rpt_dom"/>
</dbReference>
<dbReference type="InterPro" id="IPR052091">
    <property type="entry name" value="Beta-ala_Activ/Resist"/>
</dbReference>
<name>A0AAD5R5D4_PARTN</name>
<accession>A0AAD5R5D4</accession>
<dbReference type="InterPro" id="IPR011047">
    <property type="entry name" value="Quinoprotein_ADH-like_sf"/>
</dbReference>
<organism evidence="2 3">
    <name type="scientific">Parelaphostrongylus tenuis</name>
    <name type="common">Meningeal worm</name>
    <dbReference type="NCBI Taxonomy" id="148309"/>
    <lineage>
        <taxon>Eukaryota</taxon>
        <taxon>Metazoa</taxon>
        <taxon>Ecdysozoa</taxon>
        <taxon>Nematoda</taxon>
        <taxon>Chromadorea</taxon>
        <taxon>Rhabditida</taxon>
        <taxon>Rhabditina</taxon>
        <taxon>Rhabditomorpha</taxon>
        <taxon>Strongyloidea</taxon>
        <taxon>Metastrongylidae</taxon>
        <taxon>Parelaphostrongylus</taxon>
    </lineage>
</organism>
<evidence type="ECO:0000313" key="2">
    <source>
        <dbReference type="EMBL" id="KAJ1370000.1"/>
    </source>
</evidence>
<dbReference type="Pfam" id="PF13570">
    <property type="entry name" value="Beta-prop_ACSF4"/>
    <property type="match status" value="1"/>
</dbReference>
<gene>
    <name evidence="2" type="ORF">KIN20_031627</name>
</gene>
<evidence type="ECO:0000259" key="1">
    <source>
        <dbReference type="Pfam" id="PF13570"/>
    </source>
</evidence>
<sequence>MWKVNLSCRFEASPELCGRYIAVGGFDGNVYFLSVDTGRTEWRYATNDIIKASCTVDDTICAYVPSYDRNLYKLDPQLKKCCWLSPIQSGSPAKVVPWENAVFVTTINGTVEAMDTVSGIHLWFHRVKAPVFSSMTIHGMRCFISSVDGMITKLRRTDGEKQLAVNLREPVFASVSVIGDLLYVVSQKGSLFIVNDRLCILRHFRFLNCSFVVAPCRLYNCFLSLVSSSGLFILFSESESKAWAFRLGAGQVYSRVVIDQKKQYLFAGCRDDWIRCFEWPELPC</sequence>
<reference evidence="2" key="1">
    <citation type="submission" date="2021-06" db="EMBL/GenBank/DDBJ databases">
        <title>Parelaphostrongylus tenuis whole genome reference sequence.</title>
        <authorList>
            <person name="Garwood T.J."/>
            <person name="Larsen P.A."/>
            <person name="Fountain-Jones N.M."/>
            <person name="Garbe J.R."/>
            <person name="Macchietto M.G."/>
            <person name="Kania S.A."/>
            <person name="Gerhold R.W."/>
            <person name="Richards J.E."/>
            <person name="Wolf T.M."/>
        </authorList>
    </citation>
    <scope>NUCLEOTIDE SEQUENCE</scope>
    <source>
        <strain evidence="2">MNPRO001-30</strain>
        <tissue evidence="2">Meninges</tissue>
    </source>
</reference>
<proteinExistence type="predicted"/>
<dbReference type="AlphaFoldDB" id="A0AAD5R5D4"/>
<dbReference type="SUPFAM" id="SSF50998">
    <property type="entry name" value="Quinoprotein alcohol dehydrogenase-like"/>
    <property type="match status" value="1"/>
</dbReference>
<comment type="caution">
    <text evidence="2">The sequence shown here is derived from an EMBL/GenBank/DDBJ whole genome shotgun (WGS) entry which is preliminary data.</text>
</comment>
<dbReference type="Proteomes" id="UP001196413">
    <property type="component" value="Unassembled WGS sequence"/>
</dbReference>
<keyword evidence="3" id="KW-1185">Reference proteome</keyword>
<evidence type="ECO:0000313" key="3">
    <source>
        <dbReference type="Proteomes" id="UP001196413"/>
    </source>
</evidence>
<dbReference type="Gene3D" id="2.130.10.10">
    <property type="entry name" value="YVTN repeat-like/Quinoprotein amine dehydrogenase"/>
    <property type="match status" value="1"/>
</dbReference>
<dbReference type="PANTHER" id="PTHR44394:SF1">
    <property type="entry name" value="BETA-ALANINE-ACTIVATING ENZYME"/>
    <property type="match status" value="1"/>
</dbReference>
<dbReference type="InterPro" id="IPR015943">
    <property type="entry name" value="WD40/YVTN_repeat-like_dom_sf"/>
</dbReference>